<feature type="domain" description="FAD-binding FR-type" evidence="1">
    <location>
        <begin position="21"/>
        <end position="126"/>
    </location>
</feature>
<proteinExistence type="predicted"/>
<dbReference type="PROSITE" id="PS51384">
    <property type="entry name" value="FAD_FR"/>
    <property type="match status" value="1"/>
</dbReference>
<gene>
    <name evidence="2" type="ORF">V5R04_03515</name>
</gene>
<dbReference type="InterPro" id="IPR039261">
    <property type="entry name" value="FNR_nucleotide-bd"/>
</dbReference>
<dbReference type="AlphaFoldDB" id="A0AAU7DZ33"/>
<organism evidence="2">
    <name type="scientific">Jonesiaceae bacterium BS-20</name>
    <dbReference type="NCBI Taxonomy" id="3120821"/>
    <lineage>
        <taxon>Bacteria</taxon>
        <taxon>Bacillati</taxon>
        <taxon>Actinomycetota</taxon>
        <taxon>Actinomycetes</taxon>
        <taxon>Micrococcales</taxon>
        <taxon>Jonesiaceae</taxon>
    </lineage>
</organism>
<protein>
    <submittedName>
        <fullName evidence="2">Siderophore-interacting protein</fullName>
    </submittedName>
</protein>
<dbReference type="InterPro" id="IPR013113">
    <property type="entry name" value="SIP_FAD-bd"/>
</dbReference>
<dbReference type="InterPro" id="IPR017927">
    <property type="entry name" value="FAD-bd_FR_type"/>
</dbReference>
<dbReference type="Gene3D" id="2.40.30.10">
    <property type="entry name" value="Translation factors"/>
    <property type="match status" value="1"/>
</dbReference>
<dbReference type="InterPro" id="IPR039374">
    <property type="entry name" value="SIP_fam"/>
</dbReference>
<evidence type="ECO:0000259" key="1">
    <source>
        <dbReference type="PROSITE" id="PS51384"/>
    </source>
</evidence>
<dbReference type="SUPFAM" id="SSF63380">
    <property type="entry name" value="Riboflavin synthase domain-like"/>
    <property type="match status" value="1"/>
</dbReference>
<dbReference type="PANTHER" id="PTHR30157:SF0">
    <property type="entry name" value="NADPH-DEPENDENT FERRIC-CHELATE REDUCTASE"/>
    <property type="match status" value="1"/>
</dbReference>
<evidence type="ECO:0000313" key="2">
    <source>
        <dbReference type="EMBL" id="XBH22310.1"/>
    </source>
</evidence>
<dbReference type="InterPro" id="IPR017938">
    <property type="entry name" value="Riboflavin_synthase-like_b-brl"/>
</dbReference>
<sequence length="275" mass="30490">MSNESVQHAASDFRIAPVRNKDGFTARVTGSRRLSDQLIRVTFASPEIGSADFSVCTDRYVKLRFLLDGKPVRRSYTVRNFDKQACTLDIDFVVHGDHGVAGPWAQNAQPGDELEFSGVGGGYHPAPHAPWHLLIGDESALPAIAAALEQIPAGAKVHTFLEIADSSQRIELAHPDSVTWLSRTSEDNEVQPFGKVLAQAVMDYELPDEPGHVFLHGEANMVRALRRHLRAKGYPMSAMSISGYWRDGASDEMWRAQKQQWKQAVDQDEAQLQQS</sequence>
<dbReference type="Gene3D" id="3.40.50.80">
    <property type="entry name" value="Nucleotide-binding domain of ferredoxin-NADP reductase (FNR) module"/>
    <property type="match status" value="1"/>
</dbReference>
<dbReference type="EMBL" id="CP146203">
    <property type="protein sequence ID" value="XBH22310.1"/>
    <property type="molecule type" value="Genomic_DNA"/>
</dbReference>
<dbReference type="GO" id="GO:0016491">
    <property type="term" value="F:oxidoreductase activity"/>
    <property type="evidence" value="ECO:0007669"/>
    <property type="project" value="InterPro"/>
</dbReference>
<name>A0AAU7DZ33_9MICO</name>
<dbReference type="CDD" id="cd06193">
    <property type="entry name" value="siderophore_interacting"/>
    <property type="match status" value="1"/>
</dbReference>
<dbReference type="Pfam" id="PF08021">
    <property type="entry name" value="FAD_binding_9"/>
    <property type="match status" value="1"/>
</dbReference>
<dbReference type="PANTHER" id="PTHR30157">
    <property type="entry name" value="FERRIC REDUCTASE, NADPH-DEPENDENT"/>
    <property type="match status" value="1"/>
</dbReference>
<dbReference type="Pfam" id="PF04954">
    <property type="entry name" value="SIP"/>
    <property type="match status" value="1"/>
</dbReference>
<accession>A0AAU7DZ33</accession>
<reference evidence="2" key="1">
    <citation type="submission" date="2024-02" db="EMBL/GenBank/DDBJ databases">
        <title>Tomenella chthoni gen. nov. sp. nov., a member of the family Jonesiaceae isolated from bat guano.</title>
        <authorList>
            <person name="Miller S.L."/>
            <person name="King J."/>
            <person name="Sankaranarayanan K."/>
            <person name="Lawson P.A."/>
        </authorList>
    </citation>
    <scope>NUCLEOTIDE SEQUENCE</scope>
    <source>
        <strain evidence="2">BS-20</strain>
    </source>
</reference>
<dbReference type="InterPro" id="IPR007037">
    <property type="entry name" value="SIP_rossman_dom"/>
</dbReference>